<dbReference type="InterPro" id="IPR014876">
    <property type="entry name" value="DEK_C"/>
</dbReference>
<gene>
    <name evidence="6" type="ORF">DCHRY22_LOCUS9433</name>
</gene>
<dbReference type="Gene3D" id="1.10.10.60">
    <property type="entry name" value="Homeodomain-like"/>
    <property type="match status" value="1"/>
</dbReference>
<comment type="subcellular location">
    <subcellularLocation>
        <location evidence="1">Nucleus</location>
    </subcellularLocation>
</comment>
<comment type="caution">
    <text evidence="6">The sequence shown here is derived from an EMBL/GenBank/DDBJ whole genome shotgun (WGS) entry which is preliminary data.</text>
</comment>
<dbReference type="PANTHER" id="PTHR13468:SF1">
    <property type="entry name" value="PROTEIN DEK"/>
    <property type="match status" value="1"/>
</dbReference>
<evidence type="ECO:0000259" key="5">
    <source>
        <dbReference type="PROSITE" id="PS51998"/>
    </source>
</evidence>
<evidence type="ECO:0000313" key="7">
    <source>
        <dbReference type="Proteomes" id="UP000789524"/>
    </source>
</evidence>
<evidence type="ECO:0000256" key="3">
    <source>
        <dbReference type="ARBA" id="ARBA00023125"/>
    </source>
</evidence>
<dbReference type="GO" id="GO:2000779">
    <property type="term" value="P:regulation of double-strand break repair"/>
    <property type="evidence" value="ECO:0007669"/>
    <property type="project" value="TreeGrafter"/>
</dbReference>
<dbReference type="EMBL" id="CAKASE010000066">
    <property type="protein sequence ID" value="CAG9570752.1"/>
    <property type="molecule type" value="Genomic_DNA"/>
</dbReference>
<keyword evidence="7" id="KW-1185">Reference proteome</keyword>
<reference evidence="6" key="1">
    <citation type="submission" date="2021-09" db="EMBL/GenBank/DDBJ databases">
        <authorList>
            <person name="Martin H S."/>
        </authorList>
    </citation>
    <scope>NUCLEOTIDE SEQUENCE</scope>
</reference>
<dbReference type="PROSITE" id="PS51998">
    <property type="entry name" value="DEK_C"/>
    <property type="match status" value="1"/>
</dbReference>
<dbReference type="GO" id="GO:0006325">
    <property type="term" value="P:chromatin organization"/>
    <property type="evidence" value="ECO:0007669"/>
    <property type="project" value="UniProtKB-KW"/>
</dbReference>
<evidence type="ECO:0000256" key="2">
    <source>
        <dbReference type="ARBA" id="ARBA00022853"/>
    </source>
</evidence>
<accession>A0A8J2QSQ9</accession>
<name>A0A8J2QSQ9_9NEOP</name>
<evidence type="ECO:0000313" key="6">
    <source>
        <dbReference type="EMBL" id="CAG9570752.1"/>
    </source>
</evidence>
<dbReference type="InterPro" id="IPR044198">
    <property type="entry name" value="DEK"/>
</dbReference>
<proteinExistence type="predicted"/>
<sequence length="347" mass="39201">MCLCYCDMYLRTCCCKGSDDESDQGDPGAVLSVPEFRIPNGLGVPLGYLHNVNDALNRYHVVDLKMLHLYLYGKLTRDSLLMLNIKKFKGYEYNTASRRHIHKFEETLRMDPHKLRIMCDMLDLDIEGGTRDQAFRLVEFLVKPESNSPYFRCVRTIESIAKTYHRVCVYRILNSILFKAVSDEDYESDAETMVACSEKTRDGSEYSEGSCVGSSECCRAICDISDSEKEAETKLMSDKDISSSIDDTTVISQQDESGFLASGETSVCDEKVAKPGIGLEVALPGYASARRLPTDDDVRRFLQKILKGLNLEKITMNTICRAVYSQFPDYDLVNKRDFITATVKSLL</sequence>
<dbReference type="AlphaFoldDB" id="A0A8J2QSQ9"/>
<protein>
    <submittedName>
        <fullName evidence="6">(African queen) hypothetical protein</fullName>
    </submittedName>
</protein>
<feature type="domain" description="DEK-C" evidence="5">
    <location>
        <begin position="292"/>
        <end position="347"/>
    </location>
</feature>
<dbReference type="Pfam" id="PF08766">
    <property type="entry name" value="DEK_C"/>
    <property type="match status" value="1"/>
</dbReference>
<dbReference type="GO" id="GO:0042393">
    <property type="term" value="F:histone binding"/>
    <property type="evidence" value="ECO:0007669"/>
    <property type="project" value="TreeGrafter"/>
</dbReference>
<dbReference type="OrthoDB" id="370884at2759"/>
<keyword evidence="4" id="KW-0539">Nucleus</keyword>
<evidence type="ECO:0000256" key="1">
    <source>
        <dbReference type="ARBA" id="ARBA00004123"/>
    </source>
</evidence>
<dbReference type="GO" id="GO:0005634">
    <property type="term" value="C:nucleus"/>
    <property type="evidence" value="ECO:0007669"/>
    <property type="project" value="UniProtKB-SubCell"/>
</dbReference>
<evidence type="ECO:0000256" key="4">
    <source>
        <dbReference type="ARBA" id="ARBA00023242"/>
    </source>
</evidence>
<dbReference type="Proteomes" id="UP000789524">
    <property type="component" value="Unassembled WGS sequence"/>
</dbReference>
<dbReference type="GO" id="GO:0003677">
    <property type="term" value="F:DNA binding"/>
    <property type="evidence" value="ECO:0007669"/>
    <property type="project" value="UniProtKB-KW"/>
</dbReference>
<keyword evidence="2" id="KW-0156">Chromatin regulator</keyword>
<organism evidence="6 7">
    <name type="scientific">Danaus chrysippus</name>
    <name type="common">African queen</name>
    <dbReference type="NCBI Taxonomy" id="151541"/>
    <lineage>
        <taxon>Eukaryota</taxon>
        <taxon>Metazoa</taxon>
        <taxon>Ecdysozoa</taxon>
        <taxon>Arthropoda</taxon>
        <taxon>Hexapoda</taxon>
        <taxon>Insecta</taxon>
        <taxon>Pterygota</taxon>
        <taxon>Neoptera</taxon>
        <taxon>Endopterygota</taxon>
        <taxon>Lepidoptera</taxon>
        <taxon>Glossata</taxon>
        <taxon>Ditrysia</taxon>
        <taxon>Papilionoidea</taxon>
        <taxon>Nymphalidae</taxon>
        <taxon>Danainae</taxon>
        <taxon>Danaini</taxon>
        <taxon>Danaina</taxon>
        <taxon>Danaus</taxon>
        <taxon>Anosia</taxon>
    </lineage>
</organism>
<keyword evidence="3" id="KW-0238">DNA-binding</keyword>
<dbReference type="SUPFAM" id="SSF109715">
    <property type="entry name" value="DEK C-terminal domain"/>
    <property type="match status" value="1"/>
</dbReference>
<dbReference type="PANTHER" id="PTHR13468">
    <property type="entry name" value="DEK PROTEIN"/>
    <property type="match status" value="1"/>
</dbReference>